<reference evidence="1 2" key="2">
    <citation type="journal article" date="2017" name="Int. J. Syst. Evol. Microbiol.">
        <title>Pseudomonas furukawaii sp. nov., a polychlorinated biphenyl-degrading bacterium isolated from biphenyl-contaminated soil in Japan.</title>
        <authorList>
            <person name="Kimura N."/>
            <person name="Watanabe T."/>
            <person name="Suenaga H."/>
            <person name="Fujihara H."/>
            <person name="Futagami T."/>
            <person name="Goto M."/>
            <person name="Hanada S."/>
            <person name="Hirose J."/>
        </authorList>
    </citation>
    <scope>NUCLEOTIDE SEQUENCE [LARGE SCALE GENOMIC DNA]</scope>
    <source>
        <strain evidence="2">DSM 10086 / NBRC 110670 / KF707</strain>
    </source>
</reference>
<organism evidence="1 2">
    <name type="scientific">Metapseudomonas furukawaii</name>
    <name type="common">Pseudomonas furukawaii</name>
    <dbReference type="NCBI Taxonomy" id="1149133"/>
    <lineage>
        <taxon>Bacteria</taxon>
        <taxon>Pseudomonadati</taxon>
        <taxon>Pseudomonadota</taxon>
        <taxon>Gammaproteobacteria</taxon>
        <taxon>Pseudomonadales</taxon>
        <taxon>Pseudomonadaceae</taxon>
        <taxon>Metapseudomonas</taxon>
    </lineage>
</organism>
<name>A0AAD1FGW2_METFU</name>
<dbReference type="Proteomes" id="UP000218554">
    <property type="component" value="Chromosome"/>
</dbReference>
<evidence type="ECO:0000313" key="1">
    <source>
        <dbReference type="EMBL" id="BAU76225.1"/>
    </source>
</evidence>
<dbReference type="AlphaFoldDB" id="A0AAD1FGW2"/>
<evidence type="ECO:0000313" key="2">
    <source>
        <dbReference type="Proteomes" id="UP000218554"/>
    </source>
</evidence>
<accession>A0AAD1FGW2</accession>
<keyword evidence="2" id="KW-1185">Reference proteome</keyword>
<dbReference type="KEGG" id="pfuw:KF707C_45370"/>
<dbReference type="EMBL" id="AP014862">
    <property type="protein sequence ID" value="BAU76225.1"/>
    <property type="molecule type" value="Genomic_DNA"/>
</dbReference>
<reference evidence="2" key="1">
    <citation type="submission" date="2015-05" db="EMBL/GenBank/DDBJ databases">
        <title>Draft genome sequencing of a biphenyl-degrading bacterium, Pseudomonas balearica KF707 (=NBRC110670).</title>
        <authorList>
            <person name="Kimura N."/>
            <person name="Hirose J."/>
            <person name="Watanabe T."/>
            <person name="Suenaga H."/>
            <person name="Fujihara H."/>
            <person name="Noguchi M."/>
            <person name="Hashimoto M."/>
            <person name="Shimodaira J."/>
            <person name="Tsuchikane K."/>
            <person name="Hosoyama A."/>
            <person name="Yamazoe A."/>
            <person name="Fujita N."/>
            <person name="Furukawa K."/>
        </authorList>
    </citation>
    <scope>NUCLEOTIDE SEQUENCE [LARGE SCALE GENOMIC DNA]</scope>
    <source>
        <strain evidence="2">DSM 10086 / NBRC 110670 / KF707</strain>
    </source>
</reference>
<gene>
    <name evidence="1" type="ORF">KF707C_45370</name>
</gene>
<proteinExistence type="predicted"/>
<sequence length="37" mass="3974">MSMEGRGWCGAMRPAALLHPTGSDIHARRALALAVRL</sequence>
<protein>
    <submittedName>
        <fullName evidence="1">Uncharacterized protein</fullName>
    </submittedName>
</protein>